<comment type="subcellular location">
    <subcellularLocation>
        <location evidence="1">Cytoplasm</location>
        <location evidence="1">Cytoskeleton</location>
        <location evidence="1">Microtubule organizing center</location>
        <location evidence="1">Centrosome</location>
    </subcellularLocation>
</comment>
<protein>
    <recommendedName>
        <fullName evidence="5">Cilia-and flagella-associated protein 96</fullName>
    </recommendedName>
</protein>
<accession>A0A0R3SXP2</accession>
<dbReference type="STRING" id="6216.A0A0R3SXP2"/>
<comment type="similarity">
    <text evidence="4">Belongs to the CFAP96 family.</text>
</comment>
<dbReference type="OrthoDB" id="283553at2759"/>
<dbReference type="PANTHER" id="PTHR31144:SF1">
    <property type="entry name" value="UPF0602 PROTEIN C4ORF47"/>
    <property type="match status" value="1"/>
</dbReference>
<evidence type="ECO:0000256" key="5">
    <source>
        <dbReference type="ARBA" id="ARBA00035693"/>
    </source>
</evidence>
<sequence>MSRMRSPSDPLLKPALKTFGVFSQPEYYGEEYADPDPNPYRERPREGVRPFYVAGGYSKSKAANKDGYFDEFKRAFTGDDQNGLIRRRSTSEQRVQKYWVPPGAGKKLCGVGSQYGNFTTIIPFMDNSVREAPKKPISQPNFYTNPGKKGTGYGYANVAFSPLPEWQPGDGISSNLNAISVKEINQKHVDLCLGRAPFINALSRGRDFDQNPYAGVDPLAPGGRPVINFRETEIPQGKLTSPVFYPSRTFITNKFPEYESEPYMELRKILEGRARSKPPRGQPIWYPPATTAMEKPSMSVLNKNIDLAINPVTRKTTKFVTNFCENK</sequence>
<dbReference type="GO" id="GO:0005881">
    <property type="term" value="C:cytoplasmic microtubule"/>
    <property type="evidence" value="ECO:0007669"/>
    <property type="project" value="TreeGrafter"/>
</dbReference>
<dbReference type="Pfam" id="PF15239">
    <property type="entry name" value="CFAP96-like"/>
    <property type="match status" value="1"/>
</dbReference>
<evidence type="ECO:0000256" key="4">
    <source>
        <dbReference type="ARBA" id="ARBA00035656"/>
    </source>
</evidence>
<evidence type="ECO:0000256" key="2">
    <source>
        <dbReference type="ARBA" id="ARBA00022490"/>
    </source>
</evidence>
<keyword evidence="3" id="KW-0206">Cytoskeleton</keyword>
<reference evidence="6 7" key="2">
    <citation type="submission" date="2018-11" db="EMBL/GenBank/DDBJ databases">
        <authorList>
            <consortium name="Pathogen Informatics"/>
        </authorList>
    </citation>
    <scope>NUCLEOTIDE SEQUENCE [LARGE SCALE GENOMIC DNA]</scope>
</reference>
<gene>
    <name evidence="6" type="ORF">HDID_LOCUS10529</name>
</gene>
<proteinExistence type="inferred from homology"/>
<evidence type="ECO:0000313" key="6">
    <source>
        <dbReference type="EMBL" id="VDL63507.1"/>
    </source>
</evidence>
<evidence type="ECO:0000313" key="7">
    <source>
        <dbReference type="Proteomes" id="UP000274504"/>
    </source>
</evidence>
<keyword evidence="2" id="KW-0963">Cytoplasm</keyword>
<dbReference type="EMBL" id="UYSG01011746">
    <property type="protein sequence ID" value="VDL63507.1"/>
    <property type="molecule type" value="Genomic_DNA"/>
</dbReference>
<evidence type="ECO:0000256" key="3">
    <source>
        <dbReference type="ARBA" id="ARBA00023212"/>
    </source>
</evidence>
<evidence type="ECO:0000256" key="1">
    <source>
        <dbReference type="ARBA" id="ARBA00004300"/>
    </source>
</evidence>
<dbReference type="Proteomes" id="UP000274504">
    <property type="component" value="Unassembled WGS sequence"/>
</dbReference>
<dbReference type="InterPro" id="IPR029358">
    <property type="entry name" value="CFAP96"/>
</dbReference>
<evidence type="ECO:0000313" key="8">
    <source>
        <dbReference type="WBParaSite" id="HDID_0001053101-mRNA-1"/>
    </source>
</evidence>
<dbReference type="WBParaSite" id="HDID_0001053101-mRNA-1">
    <property type="protein sequence ID" value="HDID_0001053101-mRNA-1"/>
    <property type="gene ID" value="HDID_0001053101"/>
</dbReference>
<dbReference type="PANTHER" id="PTHR31144">
    <property type="entry name" value="UPF0602 PROTEIN C4ORF47"/>
    <property type="match status" value="1"/>
</dbReference>
<organism evidence="8">
    <name type="scientific">Hymenolepis diminuta</name>
    <name type="common">Rat tapeworm</name>
    <dbReference type="NCBI Taxonomy" id="6216"/>
    <lineage>
        <taxon>Eukaryota</taxon>
        <taxon>Metazoa</taxon>
        <taxon>Spiralia</taxon>
        <taxon>Lophotrochozoa</taxon>
        <taxon>Platyhelminthes</taxon>
        <taxon>Cestoda</taxon>
        <taxon>Eucestoda</taxon>
        <taxon>Cyclophyllidea</taxon>
        <taxon>Hymenolepididae</taxon>
        <taxon>Hymenolepis</taxon>
    </lineage>
</organism>
<reference evidence="8" key="1">
    <citation type="submission" date="2017-02" db="UniProtKB">
        <authorList>
            <consortium name="WormBaseParasite"/>
        </authorList>
    </citation>
    <scope>IDENTIFICATION</scope>
</reference>
<name>A0A0R3SXP2_HYMDI</name>
<dbReference type="GO" id="GO:0005813">
    <property type="term" value="C:centrosome"/>
    <property type="evidence" value="ECO:0007669"/>
    <property type="project" value="UniProtKB-SubCell"/>
</dbReference>
<dbReference type="AlphaFoldDB" id="A0A0R3SXP2"/>